<dbReference type="AlphaFoldDB" id="A0A7D9E5C9"/>
<keyword evidence="3" id="KW-1185">Reference proteome</keyword>
<accession>A0A7D9E5C9</accession>
<evidence type="ECO:0000256" key="1">
    <source>
        <dbReference type="SAM" id="MobiDB-lite"/>
    </source>
</evidence>
<reference evidence="2" key="1">
    <citation type="submission" date="2020-04" db="EMBL/GenBank/DDBJ databases">
        <authorList>
            <person name="Alioto T."/>
            <person name="Alioto T."/>
            <person name="Gomez Garrido J."/>
        </authorList>
    </citation>
    <scope>NUCLEOTIDE SEQUENCE</scope>
    <source>
        <strain evidence="2">A484AB</strain>
    </source>
</reference>
<protein>
    <submittedName>
        <fullName evidence="2">Uncharacterized protein</fullName>
    </submittedName>
</protein>
<dbReference type="OrthoDB" id="9980630at2759"/>
<organism evidence="2 3">
    <name type="scientific">Paramuricea clavata</name>
    <name type="common">Red gorgonian</name>
    <name type="synonym">Violescent sea-whip</name>
    <dbReference type="NCBI Taxonomy" id="317549"/>
    <lineage>
        <taxon>Eukaryota</taxon>
        <taxon>Metazoa</taxon>
        <taxon>Cnidaria</taxon>
        <taxon>Anthozoa</taxon>
        <taxon>Octocorallia</taxon>
        <taxon>Malacalcyonacea</taxon>
        <taxon>Plexauridae</taxon>
        <taxon>Paramuricea</taxon>
    </lineage>
</organism>
<evidence type="ECO:0000313" key="3">
    <source>
        <dbReference type="Proteomes" id="UP001152795"/>
    </source>
</evidence>
<gene>
    <name evidence="2" type="ORF">PACLA_8A052372</name>
</gene>
<dbReference type="Pfam" id="PF15691">
    <property type="entry name" value="PPP1R32"/>
    <property type="match status" value="1"/>
</dbReference>
<feature type="region of interest" description="Disordered" evidence="1">
    <location>
        <begin position="1"/>
        <end position="28"/>
    </location>
</feature>
<dbReference type="Proteomes" id="UP001152795">
    <property type="component" value="Unassembled WGS sequence"/>
</dbReference>
<proteinExistence type="predicted"/>
<dbReference type="PANTHER" id="PTHR34349">
    <property type="entry name" value="PROTEIN PHOSPHATASE 1 REGULATORY SUBUNIT 32"/>
    <property type="match status" value="1"/>
</dbReference>
<comment type="caution">
    <text evidence="2">The sequence shown here is derived from an EMBL/GenBank/DDBJ whole genome shotgun (WGS) entry which is preliminary data.</text>
</comment>
<sequence length="278" mass="31638">MPNMQINTSRKTVGRKEGSGFTHAYNDEPITHRPKDAYDSSYQLISLSRPTGMSVMKTSFLPSVFCDGKERLPILPRNAERTTGFTREAMGKPAFYLPNKEKVFTELNDIPSLVQDRIKKEHPTEYLNLTNPNNKSSITSKTFTGLQQNHPSLAQRLANSNIGSKELTGFTENNCQYVEHFETPETLSRFKTHYDSQFQDRNPTGEARLGRTAGHVMPLPLDGFTKSTKVDNFGPQFNTTKQIQNLQPYVARSIKARDPLFDDHTHDTKFHVIKEMHT</sequence>
<name>A0A7D9E5C9_PARCT</name>
<dbReference type="EMBL" id="CACRXK020004014">
    <property type="protein sequence ID" value="CAB4001152.1"/>
    <property type="molecule type" value="Genomic_DNA"/>
</dbReference>
<dbReference type="GO" id="GO:0019902">
    <property type="term" value="F:phosphatase binding"/>
    <property type="evidence" value="ECO:0007669"/>
    <property type="project" value="TreeGrafter"/>
</dbReference>
<dbReference type="PANTHER" id="PTHR34349:SF1">
    <property type="entry name" value="PROTEIN PHOSPHATASE 1 REGULATORY SUBUNIT 32"/>
    <property type="match status" value="1"/>
</dbReference>
<feature type="compositionally biased region" description="Polar residues" evidence="1">
    <location>
        <begin position="1"/>
        <end position="11"/>
    </location>
</feature>
<evidence type="ECO:0000313" key="2">
    <source>
        <dbReference type="EMBL" id="CAB4001152.1"/>
    </source>
</evidence>
<dbReference type="InterPro" id="IPR031410">
    <property type="entry name" value="SAXO4"/>
</dbReference>